<dbReference type="GO" id="GO:0005975">
    <property type="term" value="P:carbohydrate metabolic process"/>
    <property type="evidence" value="ECO:0007669"/>
    <property type="project" value="InterPro"/>
</dbReference>
<reference evidence="3" key="1">
    <citation type="submission" date="2007-07" db="EMBL/GenBank/DDBJ databases">
        <title>Complete genome sequence of Campylobacter hominis ATCC BAA-381, a commensal isolated from the human gastrointestinal tract.</title>
        <authorList>
            <person name="Fouts D.E."/>
            <person name="Mongodin E.F."/>
            <person name="Puiu D."/>
            <person name="Sebastian Y."/>
            <person name="Miller W.G."/>
            <person name="Mandrell R.E."/>
            <person name="Nelson K.E."/>
        </authorList>
    </citation>
    <scope>NUCLEOTIDE SEQUENCE [LARGE SCALE GENOMIC DNA]</scope>
    <source>
        <strain evidence="3">ATCC BAA-381 / LMG 19568 / NCTC 13146 / CH001A</strain>
    </source>
</reference>
<dbReference type="PANTHER" id="PTHR13174:SF3">
    <property type="entry name" value="D-GLUCURONYL C5-EPIMERASE"/>
    <property type="match status" value="1"/>
</dbReference>
<dbReference type="RefSeq" id="WP_012109316.1">
    <property type="nucleotide sequence ID" value="NC_009714.1"/>
</dbReference>
<dbReference type="GO" id="GO:0047464">
    <property type="term" value="F:heparosan-N-sulfate-glucuronate 5-epimerase activity"/>
    <property type="evidence" value="ECO:0007669"/>
    <property type="project" value="InterPro"/>
</dbReference>
<evidence type="ECO:0000259" key="1">
    <source>
        <dbReference type="Pfam" id="PF06662"/>
    </source>
</evidence>
<name>A7I3C1_CAMHC</name>
<dbReference type="Proteomes" id="UP000002407">
    <property type="component" value="Chromosome"/>
</dbReference>
<gene>
    <name evidence="2" type="ordered locus">CHAB381_1476</name>
</gene>
<dbReference type="InterPro" id="IPR010598">
    <property type="entry name" value="C5-epim_C"/>
</dbReference>
<keyword evidence="3" id="KW-1185">Reference proteome</keyword>
<dbReference type="EMBL" id="CP000776">
    <property type="protein sequence ID" value="ABS52173.1"/>
    <property type="molecule type" value="Genomic_DNA"/>
</dbReference>
<dbReference type="InterPro" id="IPR008928">
    <property type="entry name" value="6-hairpin_glycosidase_sf"/>
</dbReference>
<dbReference type="HOGENOM" id="CLU_596760_0_0_7"/>
<dbReference type="Pfam" id="PF06662">
    <property type="entry name" value="C5-epim_C"/>
    <property type="match status" value="1"/>
</dbReference>
<organism evidence="2 3">
    <name type="scientific">Campylobacter hominis (strain ATCC BAA-381 / DSM 21671 / CCUG 45161 / LMG 19568 / NCTC 13146 / CH001A)</name>
    <dbReference type="NCBI Taxonomy" id="360107"/>
    <lineage>
        <taxon>Bacteria</taxon>
        <taxon>Pseudomonadati</taxon>
        <taxon>Campylobacterota</taxon>
        <taxon>Epsilonproteobacteria</taxon>
        <taxon>Campylobacterales</taxon>
        <taxon>Campylobacteraceae</taxon>
        <taxon>Campylobacter</taxon>
    </lineage>
</organism>
<feature type="domain" description="D-glucuronyl C5-epimerase C-terminal" evidence="1">
    <location>
        <begin position="102"/>
        <end position="287"/>
    </location>
</feature>
<evidence type="ECO:0000313" key="3">
    <source>
        <dbReference type="Proteomes" id="UP000002407"/>
    </source>
</evidence>
<keyword evidence="2" id="KW-0413">Isomerase</keyword>
<dbReference type="EC" id="5.1.3.-" evidence="2"/>
<dbReference type="PANTHER" id="PTHR13174">
    <property type="entry name" value="D-GLUCURONYL C5-EPIMERASE"/>
    <property type="match status" value="1"/>
</dbReference>
<dbReference type="STRING" id="360107.CHAB381_1476"/>
<dbReference type="eggNOG" id="COG5017">
    <property type="taxonomic scope" value="Bacteria"/>
</dbReference>
<dbReference type="OrthoDB" id="6902942at2"/>
<protein>
    <submittedName>
        <fullName evidence="2">Putative D-glucuronyl C5-epimerase (Heparin/heparansulfate:glucuronic acid C5 epimerase)</fullName>
        <ecNumber evidence="2">5.1.3.-</ecNumber>
    </submittedName>
</protein>
<dbReference type="AlphaFoldDB" id="A7I3C1"/>
<dbReference type="InterPro" id="IPR039721">
    <property type="entry name" value="C5-epimerase"/>
</dbReference>
<dbReference type="KEGG" id="cha:CHAB381_1476"/>
<evidence type="ECO:0000313" key="2">
    <source>
        <dbReference type="EMBL" id="ABS52173.1"/>
    </source>
</evidence>
<dbReference type="GO" id="GO:0015012">
    <property type="term" value="P:heparan sulfate proteoglycan biosynthetic process"/>
    <property type="evidence" value="ECO:0007669"/>
    <property type="project" value="InterPro"/>
</dbReference>
<dbReference type="SUPFAM" id="SSF48208">
    <property type="entry name" value="Six-hairpin glycosidases"/>
    <property type="match status" value="1"/>
</dbReference>
<proteinExistence type="predicted"/>
<accession>A7I3C1</accession>
<sequence>MFKIKLLLVHICFASYLLSGDIYNLPKPYPLVNSNIEKFKNYSLDNKGIPLTEWGGDKIYYPIAISQIALYYYAHFYETGDLNSKKYFLNLAKWLLDNFKDNGDWGGVYCYNELYGSGYNLPNPWLSAMSQGFILSVFYEAYILTDKIDYLHMAEKVLNSFDIYSENGGFKSDWGTGIWYDEYPTSPKKHVLNGFIFSLAGLYDYYTYTNSDKAKKLFLQGIDSLKEHLASFDAGFNSYYSWSENPYIHGIASMVGNKYHDLHIDQLLWIYYVTNDMFFKNYAHKFLKQDFQDINKLYGLNNRFQNIYADYSIDEVNFGPNNLKDSNWTYGKYWSTNKFPTTLIVEFSRKINDISELVLVTTGDNIEENDFNLSIYYDNNTTENAKIFLSDRQEHRTRHFKANVHRFLIYIDNNNSKISKISITFNKHDGDILALREINFYYDMSEEMEFLLKKYIIK</sequence>